<dbReference type="EMBL" id="CADCVO010000291">
    <property type="protein sequence ID" value="CAA9493346.1"/>
    <property type="molecule type" value="Genomic_DNA"/>
</dbReference>
<dbReference type="AlphaFoldDB" id="A0A6J4S9C4"/>
<name>A0A6J4S9C4_9ACTN</name>
<dbReference type="Gene3D" id="3.40.50.720">
    <property type="entry name" value="NAD(P)-binding Rossmann-like Domain"/>
    <property type="match status" value="1"/>
</dbReference>
<dbReference type="SUPFAM" id="SSF55347">
    <property type="entry name" value="Glyceraldehyde-3-phosphate dehydrogenase-like, C-terminal domain"/>
    <property type="match status" value="1"/>
</dbReference>
<proteinExistence type="predicted"/>
<dbReference type="PANTHER" id="PTHR43249:SF1">
    <property type="entry name" value="D-GLUCOSIDE 3-DEHYDROGENASE"/>
    <property type="match status" value="1"/>
</dbReference>
<dbReference type="PANTHER" id="PTHR43249">
    <property type="entry name" value="UDP-N-ACETYL-2-AMINO-2-DEOXY-D-GLUCURONATE OXIDASE"/>
    <property type="match status" value="1"/>
</dbReference>
<accession>A0A6J4S9C4</accession>
<dbReference type="Pfam" id="PF01408">
    <property type="entry name" value="GFO_IDH_MocA"/>
    <property type="match status" value="1"/>
</dbReference>
<dbReference type="Pfam" id="PF22725">
    <property type="entry name" value="GFO_IDH_MocA_C3"/>
    <property type="match status" value="1"/>
</dbReference>
<feature type="domain" description="GFO/IDH/MocA-like oxidoreductase" evidence="2">
    <location>
        <begin position="148"/>
        <end position="241"/>
    </location>
</feature>
<feature type="domain" description="Gfo/Idh/MocA-like oxidoreductase N-terminal" evidence="1">
    <location>
        <begin position="5"/>
        <end position="121"/>
    </location>
</feature>
<reference evidence="3" key="1">
    <citation type="submission" date="2020-02" db="EMBL/GenBank/DDBJ databases">
        <authorList>
            <person name="Meier V. D."/>
        </authorList>
    </citation>
    <scope>NUCLEOTIDE SEQUENCE</scope>
    <source>
        <strain evidence="3">AVDCRST_MAG13</strain>
    </source>
</reference>
<sequence length="324" mass="33850">MAATRIGLVGAGGVAQRHASVLGRFEDVELVGIADPRAEAASALAASAGCPAFADLTALLEGAAPDAVYVCVPPFAHGQPERELIHRNVPFFVEKPLAAGIEIAEELGAAIARAGLLTATGYHWRYSDGVARARELLAAAPARMAVGAWLDKVPPVPWWTQRERSGGQVVEQATHLLDVMLDLVGEVEQVYAVGARTERPAFPEADVDDVTAAALRFAGGAVGSLAATALLPAKARAGLELVADGLRLELTETTLTVQDGAGQEVHEDRGEAKVRVDRAFVDAVRGEGDDVRAPYATALRTHRVACALAESARRGVPVDLPTAA</sequence>
<organism evidence="3">
    <name type="scientific">uncultured Solirubrobacteraceae bacterium</name>
    <dbReference type="NCBI Taxonomy" id="1162706"/>
    <lineage>
        <taxon>Bacteria</taxon>
        <taxon>Bacillati</taxon>
        <taxon>Actinomycetota</taxon>
        <taxon>Thermoleophilia</taxon>
        <taxon>Solirubrobacterales</taxon>
        <taxon>Solirubrobacteraceae</taxon>
        <taxon>environmental samples</taxon>
    </lineage>
</organism>
<dbReference type="GO" id="GO:0000166">
    <property type="term" value="F:nucleotide binding"/>
    <property type="evidence" value="ECO:0007669"/>
    <property type="project" value="InterPro"/>
</dbReference>
<dbReference type="InterPro" id="IPR000683">
    <property type="entry name" value="Gfo/Idh/MocA-like_OxRdtase_N"/>
</dbReference>
<protein>
    <submittedName>
        <fullName evidence="3">Oxidoreductase-like protein</fullName>
    </submittedName>
</protein>
<evidence type="ECO:0000313" key="3">
    <source>
        <dbReference type="EMBL" id="CAA9493346.1"/>
    </source>
</evidence>
<dbReference type="InterPro" id="IPR055170">
    <property type="entry name" value="GFO_IDH_MocA-like_dom"/>
</dbReference>
<dbReference type="InterPro" id="IPR052515">
    <property type="entry name" value="Gfo/Idh/MocA_Oxidoreductase"/>
</dbReference>
<evidence type="ECO:0000259" key="2">
    <source>
        <dbReference type="Pfam" id="PF22725"/>
    </source>
</evidence>
<gene>
    <name evidence="3" type="ORF">AVDCRST_MAG13-1858</name>
</gene>
<dbReference type="InterPro" id="IPR036291">
    <property type="entry name" value="NAD(P)-bd_dom_sf"/>
</dbReference>
<dbReference type="SUPFAM" id="SSF51735">
    <property type="entry name" value="NAD(P)-binding Rossmann-fold domains"/>
    <property type="match status" value="1"/>
</dbReference>
<dbReference type="Gene3D" id="3.30.360.10">
    <property type="entry name" value="Dihydrodipicolinate Reductase, domain 2"/>
    <property type="match status" value="1"/>
</dbReference>
<evidence type="ECO:0000259" key="1">
    <source>
        <dbReference type="Pfam" id="PF01408"/>
    </source>
</evidence>